<dbReference type="Gene3D" id="2.60.120.260">
    <property type="entry name" value="Galactose-binding domain-like"/>
    <property type="match status" value="1"/>
</dbReference>
<dbReference type="SMART" id="SM00812">
    <property type="entry name" value="Alpha_L_fucos"/>
    <property type="match status" value="1"/>
</dbReference>
<dbReference type="InterPro" id="IPR008979">
    <property type="entry name" value="Galactose-bd-like_sf"/>
</dbReference>
<dbReference type="GO" id="GO:0006004">
    <property type="term" value="P:fucose metabolic process"/>
    <property type="evidence" value="ECO:0007669"/>
    <property type="project" value="InterPro"/>
</dbReference>
<dbReference type="EC" id="3.2.1.51" evidence="3"/>
<keyword evidence="4" id="KW-0732">Signal</keyword>
<dbReference type="InterPro" id="IPR017853">
    <property type="entry name" value="GH"/>
</dbReference>
<evidence type="ECO:0000259" key="7">
    <source>
        <dbReference type="PROSITE" id="PS50022"/>
    </source>
</evidence>
<organism evidence="8 9">
    <name type="scientific">Zobellia galactanivorans (strain DSM 12802 / CCUG 47099 / CIP 106680 / NCIMB 13871 / Dsij)</name>
    <dbReference type="NCBI Taxonomy" id="63186"/>
    <lineage>
        <taxon>Bacteria</taxon>
        <taxon>Pseudomonadati</taxon>
        <taxon>Bacteroidota</taxon>
        <taxon>Flavobacteriia</taxon>
        <taxon>Flavobacteriales</taxon>
        <taxon>Flavobacteriaceae</taxon>
        <taxon>Zobellia</taxon>
    </lineage>
</organism>
<dbReference type="SUPFAM" id="SSF49785">
    <property type="entry name" value="Galactose-binding domain-like"/>
    <property type="match status" value="1"/>
</dbReference>
<dbReference type="KEGG" id="zga:ZOBELLIA_3616"/>
<dbReference type="InterPro" id="IPR016286">
    <property type="entry name" value="FUC_metazoa-typ"/>
</dbReference>
<reference evidence="8 9" key="2">
    <citation type="journal article" date="2012" name="Environ. Microbiol.">
        <title>Characterization of the first alginolytic operons in a marine bacterium: from their emergence in marine Flavobacteriia to their independent transfers to marine Proteobacteria and human gut Bacteroides.</title>
        <authorList>
            <person name="Thomas F."/>
            <person name="Barbeyron T."/>
            <person name="Tonon T."/>
            <person name="Genicot S."/>
            <person name="Czjzek M."/>
            <person name="Michel G."/>
        </authorList>
    </citation>
    <scope>NUCLEOTIDE SEQUENCE [LARGE SCALE GENOMIC DNA]</scope>
    <source>
        <strain evidence="9">DSM 12802 / CCUG 47099 / CIP 106680 / NCIMB 13871 / Dsij</strain>
    </source>
</reference>
<dbReference type="EMBL" id="FP476056">
    <property type="protein sequence ID" value="CAZ97754.1"/>
    <property type="molecule type" value="Genomic_DNA"/>
</dbReference>
<dbReference type="Gene3D" id="3.20.20.80">
    <property type="entry name" value="Glycosidases"/>
    <property type="match status" value="1"/>
</dbReference>
<dbReference type="InterPro" id="IPR000933">
    <property type="entry name" value="Glyco_hydro_29"/>
</dbReference>
<evidence type="ECO:0000256" key="4">
    <source>
        <dbReference type="ARBA" id="ARBA00022729"/>
    </source>
</evidence>
<comment type="similarity">
    <text evidence="2">Belongs to the glycosyl hydrolase 29 family.</text>
</comment>
<feature type="domain" description="F5/8 type C" evidence="7">
    <location>
        <begin position="318"/>
        <end position="468"/>
    </location>
</feature>
<dbReference type="OrthoDB" id="1389336at2"/>
<dbReference type="PANTHER" id="PTHR10030:SF37">
    <property type="entry name" value="ALPHA-L-FUCOSIDASE-RELATED"/>
    <property type="match status" value="1"/>
</dbReference>
<dbReference type="PROSITE" id="PS50022">
    <property type="entry name" value="FA58C_3"/>
    <property type="match status" value="1"/>
</dbReference>
<accession>G0L8Q2</accession>
<gene>
    <name evidence="8" type="primary">alfA6</name>
    <name evidence="8" type="ordered locus">zobellia_3616</name>
</gene>
<dbReference type="HOGENOM" id="CLU_002934_7_3_10"/>
<name>G0L8Q2_ZOBGA</name>
<dbReference type="GO" id="GO:0004560">
    <property type="term" value="F:alpha-L-fucosidase activity"/>
    <property type="evidence" value="ECO:0007669"/>
    <property type="project" value="UniProtKB-EC"/>
</dbReference>
<dbReference type="Proteomes" id="UP000008898">
    <property type="component" value="Chromosome"/>
</dbReference>
<dbReference type="STRING" id="63186.ZOBELLIA_3616"/>
<dbReference type="InterPro" id="IPR000421">
    <property type="entry name" value="FA58C"/>
</dbReference>
<dbReference type="Pfam" id="PF00754">
    <property type="entry name" value="F5_F8_type_C"/>
    <property type="match status" value="1"/>
</dbReference>
<keyword evidence="5 8" id="KW-0378">Hydrolase</keyword>
<dbReference type="InterPro" id="IPR057739">
    <property type="entry name" value="Glyco_hydro_29_N"/>
</dbReference>
<dbReference type="PRINTS" id="PR00741">
    <property type="entry name" value="GLHYDRLASE29"/>
</dbReference>
<dbReference type="GO" id="GO:0016139">
    <property type="term" value="P:glycoside catabolic process"/>
    <property type="evidence" value="ECO:0007669"/>
    <property type="project" value="TreeGrafter"/>
</dbReference>
<evidence type="ECO:0000256" key="1">
    <source>
        <dbReference type="ARBA" id="ARBA00004071"/>
    </source>
</evidence>
<evidence type="ECO:0000313" key="9">
    <source>
        <dbReference type="Proteomes" id="UP000008898"/>
    </source>
</evidence>
<keyword evidence="9" id="KW-1185">Reference proteome</keyword>
<dbReference type="RefSeq" id="WP_013994944.1">
    <property type="nucleotide sequence ID" value="NC_015844.1"/>
</dbReference>
<dbReference type="GO" id="GO:0005764">
    <property type="term" value="C:lysosome"/>
    <property type="evidence" value="ECO:0007669"/>
    <property type="project" value="TreeGrafter"/>
</dbReference>
<proteinExistence type="inferred from homology"/>
<evidence type="ECO:0000256" key="2">
    <source>
        <dbReference type="ARBA" id="ARBA00007951"/>
    </source>
</evidence>
<dbReference type="PANTHER" id="PTHR10030">
    <property type="entry name" value="ALPHA-L-FUCOSIDASE"/>
    <property type="match status" value="1"/>
</dbReference>
<evidence type="ECO:0000256" key="3">
    <source>
        <dbReference type="ARBA" id="ARBA00012662"/>
    </source>
</evidence>
<dbReference type="PATRIC" id="fig|63186.3.peg.3529"/>
<evidence type="ECO:0000256" key="6">
    <source>
        <dbReference type="ARBA" id="ARBA00023295"/>
    </source>
</evidence>
<protein>
    <recommendedName>
        <fullName evidence="3">alpha-L-fucosidase</fullName>
        <ecNumber evidence="3">3.2.1.51</ecNumber>
    </recommendedName>
</protein>
<dbReference type="SUPFAM" id="SSF51445">
    <property type="entry name" value="(Trans)glycosidases"/>
    <property type="match status" value="1"/>
</dbReference>
<comment type="function">
    <text evidence="1">Alpha-L-fucosidase is responsible for hydrolyzing the alpha-1,6-linked fucose joined to the reducing-end N-acetylglucosamine of the carbohydrate moieties of glycoproteins.</text>
</comment>
<reference evidence="9" key="1">
    <citation type="submission" date="2009-07" db="EMBL/GenBank/DDBJ databases">
        <title>Complete genome sequence of Zobellia galactanivorans Dsij.</title>
        <authorList>
            <consortium name="Genoscope - CEA"/>
        </authorList>
    </citation>
    <scope>NUCLEOTIDE SEQUENCE [LARGE SCALE GENOMIC DNA]</scope>
    <source>
        <strain evidence="9">DSM 12802 / CCUG 47099 / CIP 106680 / NCIMB 13871 / Dsij</strain>
    </source>
</reference>
<sequence>MKIIRATILALLCCLEVASQTPETTSNRYGKLLQDFVDMRFGMFLCYNIMSYGASWGEANYDISTFNPKNLNTAQWADAAVSAQMKFGLLTTKHHEGFCLWDSKVTDYDVASTPYKKDIVKQYVESFRKKGLKVGLYYSIWDSTHGIDKDKIGPKELDFIKTQITELLTNYGKIDYFVVDGWFWRMGHHEVPFSEIRELIRKLQPDCLLTDHTHLQAPYQLDIPYFEGPFGAFPKEDNQMASALGHCSFKGNGWFWSPETPNGMFKKESTEKLVSKLKTLESRYCNFMLNCMPNRDGLLDPAFISLLSDIGKKWSPNESRIDLPLKKRLIYSAPIVRATASSGEASYLIDATQYKTDFKHWVSDASSIQTLTFDLGRPKNIDIITLVPNHKSKPAPETALSEGNILECKTYISNDNEKFKRVSTDSWPANTTYRSIDFDVSNARYVKIEILKWKGKNAIIAEVEIGSSTRPMN</sequence>
<dbReference type="Pfam" id="PF01120">
    <property type="entry name" value="Alpha_L_fucos"/>
    <property type="match status" value="1"/>
</dbReference>
<evidence type="ECO:0000313" key="8">
    <source>
        <dbReference type="EMBL" id="CAZ97754.1"/>
    </source>
</evidence>
<keyword evidence="6 8" id="KW-0326">Glycosidase</keyword>
<evidence type="ECO:0000256" key="5">
    <source>
        <dbReference type="ARBA" id="ARBA00022801"/>
    </source>
</evidence>
<dbReference type="AlphaFoldDB" id="G0L8Q2"/>